<dbReference type="Gene3D" id="3.40.50.9100">
    <property type="entry name" value="Dehydroquinase, class II"/>
    <property type="match status" value="1"/>
</dbReference>
<evidence type="ECO:0000256" key="2">
    <source>
        <dbReference type="ARBA" id="ARBA00004902"/>
    </source>
</evidence>
<gene>
    <name evidence="8" type="ORF">FIV34_20005</name>
</gene>
<accession>A0A4Y5ZAQ2</accession>
<dbReference type="RefSeq" id="WP_139985237.1">
    <property type="nucleotide sequence ID" value="NZ_CP041046.1"/>
</dbReference>
<dbReference type="GO" id="GO:0009423">
    <property type="term" value="P:chorismate biosynthetic process"/>
    <property type="evidence" value="ECO:0007669"/>
    <property type="project" value="UniProtKB-UniPathway"/>
</dbReference>
<keyword evidence="7" id="KW-0732">Signal</keyword>
<reference evidence="8 9" key="1">
    <citation type="submission" date="2019-06" db="EMBL/GenBank/DDBJ databases">
        <title>A complete genome sequence for Luteibacter pinisoli MAH-14.</title>
        <authorList>
            <person name="Baltrus D.A."/>
        </authorList>
    </citation>
    <scope>NUCLEOTIDE SEQUENCE [LARGE SCALE GENOMIC DNA]</scope>
    <source>
        <strain evidence="8 9">MAH-14</strain>
    </source>
</reference>
<feature type="chain" id="PRO_5021402454" description="3-dehydroquinate dehydratase" evidence="7">
    <location>
        <begin position="20"/>
        <end position="145"/>
    </location>
</feature>
<dbReference type="AlphaFoldDB" id="A0A4Y5ZAQ2"/>
<evidence type="ECO:0000256" key="1">
    <source>
        <dbReference type="ARBA" id="ARBA00001864"/>
    </source>
</evidence>
<comment type="pathway">
    <text evidence="2">Metabolic intermediate biosynthesis; chorismate biosynthesis; chorismate from D-erythrose 4-phosphate and phosphoenolpyruvate: step 3/7.</text>
</comment>
<evidence type="ECO:0000313" key="8">
    <source>
        <dbReference type="EMBL" id="QDE41315.1"/>
    </source>
</evidence>
<dbReference type="KEGG" id="lpy:FIV34_20005"/>
<comment type="subunit">
    <text evidence="4">Homododecamer.</text>
</comment>
<comment type="catalytic activity">
    <reaction evidence="1">
        <text>3-dehydroquinate = 3-dehydroshikimate + H2O</text>
        <dbReference type="Rhea" id="RHEA:21096"/>
        <dbReference type="ChEBI" id="CHEBI:15377"/>
        <dbReference type="ChEBI" id="CHEBI:16630"/>
        <dbReference type="ChEBI" id="CHEBI:32364"/>
        <dbReference type="EC" id="4.2.1.10"/>
    </reaction>
</comment>
<organism evidence="8 9">
    <name type="scientific">Luteibacter pinisoli</name>
    <dbReference type="NCBI Taxonomy" id="2589080"/>
    <lineage>
        <taxon>Bacteria</taxon>
        <taxon>Pseudomonadati</taxon>
        <taxon>Pseudomonadota</taxon>
        <taxon>Gammaproteobacteria</taxon>
        <taxon>Lysobacterales</taxon>
        <taxon>Rhodanobacteraceae</taxon>
        <taxon>Luteibacter</taxon>
    </lineage>
</organism>
<evidence type="ECO:0000313" key="9">
    <source>
        <dbReference type="Proteomes" id="UP000316093"/>
    </source>
</evidence>
<name>A0A4Y5ZAQ2_9GAMM</name>
<keyword evidence="6" id="KW-0456">Lyase</keyword>
<evidence type="ECO:0000256" key="7">
    <source>
        <dbReference type="SAM" id="SignalP"/>
    </source>
</evidence>
<sequence length="145" mass="15484">MSILLVVAPMLANPLPPVANSTMMTLWDRAQAEGEDLLWRPCDDMGDVIRCLSCQGDAAADLILLDIDADAIAAPDIEPLRHALNACKVPVIEVHDDSREGDLARIAPGHASVVSITVPGDRNAGYGMALSVGLRYIAQQRRMAA</sequence>
<dbReference type="EMBL" id="CP041046">
    <property type="protein sequence ID" value="QDE41315.1"/>
    <property type="molecule type" value="Genomic_DNA"/>
</dbReference>
<evidence type="ECO:0000256" key="4">
    <source>
        <dbReference type="ARBA" id="ARBA00011193"/>
    </source>
</evidence>
<evidence type="ECO:0000256" key="6">
    <source>
        <dbReference type="ARBA" id="ARBA00023239"/>
    </source>
</evidence>
<dbReference type="OrthoDB" id="5985963at2"/>
<proteinExistence type="inferred from homology"/>
<keyword evidence="9" id="KW-1185">Reference proteome</keyword>
<protein>
    <recommendedName>
        <fullName evidence="5">3-dehydroquinate dehydratase</fullName>
        <ecNumber evidence="5">4.2.1.10</ecNumber>
    </recommendedName>
</protein>
<dbReference type="GO" id="GO:0003855">
    <property type="term" value="F:3-dehydroquinate dehydratase activity"/>
    <property type="evidence" value="ECO:0007669"/>
    <property type="project" value="UniProtKB-EC"/>
</dbReference>
<feature type="signal peptide" evidence="7">
    <location>
        <begin position="1"/>
        <end position="19"/>
    </location>
</feature>
<dbReference type="InterPro" id="IPR036441">
    <property type="entry name" value="DHquinase_II_sf"/>
</dbReference>
<evidence type="ECO:0000256" key="3">
    <source>
        <dbReference type="ARBA" id="ARBA00011037"/>
    </source>
</evidence>
<dbReference type="EC" id="4.2.1.10" evidence="5"/>
<evidence type="ECO:0000256" key="5">
    <source>
        <dbReference type="ARBA" id="ARBA00012060"/>
    </source>
</evidence>
<comment type="similarity">
    <text evidence="3">Belongs to the type-II 3-dehydroquinase family.</text>
</comment>
<dbReference type="Proteomes" id="UP000316093">
    <property type="component" value="Chromosome"/>
</dbReference>
<dbReference type="UniPathway" id="UPA00053">
    <property type="reaction ID" value="UER00086"/>
</dbReference>